<gene>
    <name evidence="2" type="ORF">CKAN_00897400</name>
</gene>
<dbReference type="PANTHER" id="PTHR33416:SF20">
    <property type="entry name" value="NUCLEAR PORE COMPLEX PROTEIN NUP1"/>
    <property type="match status" value="1"/>
</dbReference>
<organism evidence="2 3">
    <name type="scientific">Cinnamomum micranthum f. kanehirae</name>
    <dbReference type="NCBI Taxonomy" id="337451"/>
    <lineage>
        <taxon>Eukaryota</taxon>
        <taxon>Viridiplantae</taxon>
        <taxon>Streptophyta</taxon>
        <taxon>Embryophyta</taxon>
        <taxon>Tracheophyta</taxon>
        <taxon>Spermatophyta</taxon>
        <taxon>Magnoliopsida</taxon>
        <taxon>Magnoliidae</taxon>
        <taxon>Laurales</taxon>
        <taxon>Lauraceae</taxon>
        <taxon>Cinnamomum</taxon>
    </lineage>
</organism>
<dbReference type="STRING" id="337451.A0A3S3NIG4"/>
<proteinExistence type="predicted"/>
<evidence type="ECO:0000313" key="2">
    <source>
        <dbReference type="EMBL" id="RWR80340.1"/>
    </source>
</evidence>
<feature type="region of interest" description="Disordered" evidence="1">
    <location>
        <begin position="1308"/>
        <end position="1366"/>
    </location>
</feature>
<feature type="region of interest" description="Disordered" evidence="1">
    <location>
        <begin position="1"/>
        <end position="50"/>
    </location>
</feature>
<comment type="caution">
    <text evidence="2">The sequence shown here is derived from an EMBL/GenBank/DDBJ whole genome shotgun (WGS) entry which is preliminary data.</text>
</comment>
<dbReference type="GO" id="GO:0071763">
    <property type="term" value="P:nuclear membrane organization"/>
    <property type="evidence" value="ECO:0007669"/>
    <property type="project" value="TreeGrafter"/>
</dbReference>
<evidence type="ECO:0000313" key="3">
    <source>
        <dbReference type="Proteomes" id="UP000283530"/>
    </source>
</evidence>
<feature type="region of interest" description="Disordered" evidence="1">
    <location>
        <begin position="840"/>
        <end position="877"/>
    </location>
</feature>
<feature type="compositionally biased region" description="Polar residues" evidence="1">
    <location>
        <begin position="38"/>
        <end position="50"/>
    </location>
</feature>
<dbReference type="OrthoDB" id="653468at2759"/>
<feature type="compositionally biased region" description="Low complexity" evidence="1">
    <location>
        <begin position="1"/>
        <end position="12"/>
    </location>
</feature>
<feature type="compositionally biased region" description="Polar residues" evidence="1">
    <location>
        <begin position="855"/>
        <end position="866"/>
    </location>
</feature>
<feature type="compositionally biased region" description="Polar residues" evidence="1">
    <location>
        <begin position="1308"/>
        <end position="1326"/>
    </location>
</feature>
<feature type="region of interest" description="Disordered" evidence="1">
    <location>
        <begin position="284"/>
        <end position="306"/>
    </location>
</feature>
<feature type="region of interest" description="Disordered" evidence="1">
    <location>
        <begin position="995"/>
        <end position="1015"/>
    </location>
</feature>
<keyword evidence="3" id="KW-1185">Reference proteome</keyword>
<accession>A0A3S3NIG4</accession>
<sequence length="1366" mass="142156">MANEYAAAAGASYEGGAGGKIRRRLPRRTTPYDRPPTASRNPTTDGRSSWLSKLVDPASRIISGSAARLFSSVFRKRLTGPPSASDPTFNLINMDVMLAEMNSEPGHEHPKDTCITPSAEQGQGSIKGDDPSKIFDDHGINELGQLLKQKTFTRVEFDHLSELLRSRTVDLFAGNQNMITEPSTSQVATTYVSQENTTISPEDVEEEAGSPAELAKAYMGTGLSKVSPPLCLQSGNMIGPSSLKSPNLPFAAISSSRLPGLSENGHMTQTLRSRSALYKMSRSPYSRGVEPADNGYAGPSTPSHWPRTNEMLSTGKQVVEEEAGSPVELAKAYMGTRSSKVSPPLRLRSQTSREDATLLNSVPSLLKSSDMPFATRSSGHLSGLSENGHLIQTPRGRSALYKMARSPYFRGVEPTDNGYAGPSTPSQWPRTNEMLSTGKRLLKRSSVLDDDFGSVGPIRRIRQKSSMMSPSKDRNVNSVPHLPLISDSTHVSKSSIQKLHPLVEPKYYDLNPQTAENGDKISNASFPAVPPQSSEMARNILEQLDKLVPSPKEKSSELKLVMARENPPLKLTLENLNGRALMSMKAIESPKLQNGQDSGSLNGLSSTHLLKSGNLVAEKKDKVGDNGSMKKSDLRVMSSSEAGSVDNAILSLEHISSVMKPVDSLVSGPTVALPQNKQAFKMSAPEDSLEMDDEDDVYISKNTVNPRSAEKEKPNTSFSECKTVASETVIIEKPPASPESKPATATNFTLNKRADLTARVSDGPNLAGKAVGFTFPTAAPNTPNSPQPSSTSQLPSFLNPPVLAEEKTGFPLFSFDSKSSDKGHTNFTFSSTVSKVSDAFSQNSGAGSDSKPDLLNSNVGTSMTSPVTPPEAIASNKDDKIPEVGNLYRSNDNTVSAGVSTSAIPNIFSLGASTNSSQSNGLLTSSAISVSSTSTNVASGSSTGPIFSSSHAATIGSNIPSISATFPTSAPSIFKFASGSSTDVASSNSVAAPPVSSGLQLTGSEPKTKPPLLFNTTGSSLSTAASTSFTSTTSSVFGLNSSASASTLNSSSAANHSQNSTPFVATSGSLFSTQVAPAASSFPAFTQTMPSQFGSSASASLFGSGSSFGSSGSSSFVSTSSFGSTTDGAKLFGSGTAFGLSSSSSFSTGSSSFSSSSSSFAPSGTTSLFRSSSQPAPSSIFGSGFSSSSPSTTFSFGASTTAGSTPPAFGSSLGASSGSSMFSFTSAAAASSSSTLSAVQPVFGMPNPAGFGSASPGNDQMNVEDSMAEDTVQASTPTAAPAFGQLANTSSSSNFIFGPTAVPAGGSSVFQFGSHQNTSTPQSPSPFTAPGNPEFPSGGSFSLGTGGVDKSNRKFVRARRDKHRKK</sequence>
<evidence type="ECO:0000256" key="1">
    <source>
        <dbReference type="SAM" id="MobiDB-lite"/>
    </source>
</evidence>
<feature type="region of interest" description="Disordered" evidence="1">
    <location>
        <begin position="777"/>
        <end position="796"/>
    </location>
</feature>
<dbReference type="GO" id="GO:0005635">
    <property type="term" value="C:nuclear envelope"/>
    <property type="evidence" value="ECO:0007669"/>
    <property type="project" value="TreeGrafter"/>
</dbReference>
<dbReference type="Proteomes" id="UP000283530">
    <property type="component" value="Unassembled WGS sequence"/>
</dbReference>
<protein>
    <submittedName>
        <fullName evidence="2">Nuclear pore complex protein NUP1 isoform X1</fullName>
    </submittedName>
</protein>
<reference evidence="2 3" key="1">
    <citation type="journal article" date="2019" name="Nat. Plants">
        <title>Stout camphor tree genome fills gaps in understanding of flowering plant genome evolution.</title>
        <authorList>
            <person name="Chaw S.M."/>
            <person name="Liu Y.C."/>
            <person name="Wu Y.W."/>
            <person name="Wang H.Y."/>
            <person name="Lin C.I."/>
            <person name="Wu C.S."/>
            <person name="Ke H.M."/>
            <person name="Chang L.Y."/>
            <person name="Hsu C.Y."/>
            <person name="Yang H.T."/>
            <person name="Sudianto E."/>
            <person name="Hsu M.H."/>
            <person name="Wu K.P."/>
            <person name="Wang L.N."/>
            <person name="Leebens-Mack J.H."/>
            <person name="Tsai I.J."/>
        </authorList>
    </citation>
    <scope>NUCLEOTIDE SEQUENCE [LARGE SCALE GENOMIC DNA]</scope>
    <source>
        <strain evidence="3">cv. Chaw 1501</strain>
        <tissue evidence="2">Young leaves</tissue>
    </source>
</reference>
<dbReference type="PANTHER" id="PTHR33416">
    <property type="entry name" value="NUCLEAR PORE COMPLEX PROTEIN NUP1"/>
    <property type="match status" value="1"/>
</dbReference>
<name>A0A3S3NIG4_9MAGN</name>
<dbReference type="EMBL" id="QPKB01000003">
    <property type="protein sequence ID" value="RWR80340.1"/>
    <property type="molecule type" value="Genomic_DNA"/>
</dbReference>
<feature type="compositionally biased region" description="Basic residues" evidence="1">
    <location>
        <begin position="1353"/>
        <end position="1366"/>
    </location>
</feature>